<keyword evidence="2" id="KW-1185">Reference proteome</keyword>
<dbReference type="EMBL" id="JANAVB010034218">
    <property type="protein sequence ID" value="KAJ6807114.1"/>
    <property type="molecule type" value="Genomic_DNA"/>
</dbReference>
<comment type="caution">
    <text evidence="1">The sequence shown here is derived from an EMBL/GenBank/DDBJ whole genome shotgun (WGS) entry which is preliminary data.</text>
</comment>
<accession>A0AAX6ESQ5</accession>
<name>A0AAX6ESQ5_IRIPA</name>
<reference evidence="1" key="1">
    <citation type="journal article" date="2023" name="GigaByte">
        <title>Genome assembly of the bearded iris, Iris pallida Lam.</title>
        <authorList>
            <person name="Bruccoleri R.E."/>
            <person name="Oakeley E.J."/>
            <person name="Faust A.M.E."/>
            <person name="Altorfer M."/>
            <person name="Dessus-Babus S."/>
            <person name="Burckhardt D."/>
            <person name="Oertli M."/>
            <person name="Naumann U."/>
            <person name="Petersen F."/>
            <person name="Wong J."/>
        </authorList>
    </citation>
    <scope>NUCLEOTIDE SEQUENCE</scope>
    <source>
        <strain evidence="1">GSM-AAB239-AS_SAM_17_03QT</strain>
    </source>
</reference>
<protein>
    <submittedName>
        <fullName evidence="1">Uncharacterized protein</fullName>
    </submittedName>
</protein>
<proteinExistence type="predicted"/>
<dbReference type="Proteomes" id="UP001140949">
    <property type="component" value="Unassembled WGS sequence"/>
</dbReference>
<organism evidence="1 2">
    <name type="scientific">Iris pallida</name>
    <name type="common">Sweet iris</name>
    <dbReference type="NCBI Taxonomy" id="29817"/>
    <lineage>
        <taxon>Eukaryota</taxon>
        <taxon>Viridiplantae</taxon>
        <taxon>Streptophyta</taxon>
        <taxon>Embryophyta</taxon>
        <taxon>Tracheophyta</taxon>
        <taxon>Spermatophyta</taxon>
        <taxon>Magnoliopsida</taxon>
        <taxon>Liliopsida</taxon>
        <taxon>Asparagales</taxon>
        <taxon>Iridaceae</taxon>
        <taxon>Iridoideae</taxon>
        <taxon>Irideae</taxon>
        <taxon>Iris</taxon>
    </lineage>
</organism>
<sequence length="50" mass="5625">MLEARSDRALAFRWRTLSATDLGSTTVLRRDLLSPTTFSSPATFGEIFDF</sequence>
<reference evidence="1" key="2">
    <citation type="submission" date="2023-04" db="EMBL/GenBank/DDBJ databases">
        <authorList>
            <person name="Bruccoleri R.E."/>
            <person name="Oakeley E.J."/>
            <person name="Faust A.-M."/>
            <person name="Dessus-Babus S."/>
            <person name="Altorfer M."/>
            <person name="Burckhardt D."/>
            <person name="Oertli M."/>
            <person name="Naumann U."/>
            <person name="Petersen F."/>
            <person name="Wong J."/>
        </authorList>
    </citation>
    <scope>NUCLEOTIDE SEQUENCE</scope>
    <source>
        <strain evidence="1">GSM-AAB239-AS_SAM_17_03QT</strain>
        <tissue evidence="1">Leaf</tissue>
    </source>
</reference>
<gene>
    <name evidence="1" type="ORF">M6B38_173505</name>
</gene>
<evidence type="ECO:0000313" key="1">
    <source>
        <dbReference type="EMBL" id="KAJ6807114.1"/>
    </source>
</evidence>
<dbReference type="AlphaFoldDB" id="A0AAX6ESQ5"/>
<evidence type="ECO:0000313" key="2">
    <source>
        <dbReference type="Proteomes" id="UP001140949"/>
    </source>
</evidence>